<dbReference type="Pfam" id="PF01418">
    <property type="entry name" value="HTH_6"/>
    <property type="match status" value="1"/>
</dbReference>
<evidence type="ECO:0000313" key="6">
    <source>
        <dbReference type="EMBL" id="RRK09209.1"/>
    </source>
</evidence>
<dbReference type="InterPro" id="IPR035472">
    <property type="entry name" value="RpiR-like_SIS"/>
</dbReference>
<name>A0A3R8J4Q0_9LACO</name>
<evidence type="ECO:0000259" key="4">
    <source>
        <dbReference type="PROSITE" id="PS51071"/>
    </source>
</evidence>
<dbReference type="SUPFAM" id="SSF53697">
    <property type="entry name" value="SIS domain"/>
    <property type="match status" value="1"/>
</dbReference>
<dbReference type="PANTHER" id="PTHR30514">
    <property type="entry name" value="GLUCOKINASE"/>
    <property type="match status" value="1"/>
</dbReference>
<protein>
    <submittedName>
        <fullName evidence="6">MurR/RpiR family transcriptional regulator</fullName>
    </submittedName>
</protein>
<feature type="domain" description="SIS" evidence="5">
    <location>
        <begin position="123"/>
        <end position="263"/>
    </location>
</feature>
<dbReference type="InterPro" id="IPR046348">
    <property type="entry name" value="SIS_dom_sf"/>
</dbReference>
<evidence type="ECO:0000256" key="2">
    <source>
        <dbReference type="ARBA" id="ARBA00023125"/>
    </source>
</evidence>
<dbReference type="Pfam" id="PF01380">
    <property type="entry name" value="SIS"/>
    <property type="match status" value="1"/>
</dbReference>
<dbReference type="InterPro" id="IPR009057">
    <property type="entry name" value="Homeodomain-like_sf"/>
</dbReference>
<comment type="caution">
    <text evidence="6">The sequence shown here is derived from an EMBL/GenBank/DDBJ whole genome shotgun (WGS) entry which is preliminary data.</text>
</comment>
<accession>A0A3R8J4Q0</accession>
<dbReference type="AlphaFoldDB" id="A0A3R8J4Q0"/>
<sequence>MKSTLRSRMLANYEQMSTTDKIIANYFLNNETNITTKSIHTFAKEINVSSASLSRFSKHLGYTGFPELRLELTSMLKDPNDFRIDEFDNQEGELNKVRSIFELDQRSLQSTYNLMTEKQLTSAVDLITKSKTLGFFGIAGSNVVALNGYFEFIRTPINCFYSSDYHLQLMKASNMTKNDCAILVSQSGRDKDALKIMDILKANKVPIIVITSFSNTKVANGATILFRSVSDEAKYRSEALHTLITQISIMDSLFFLCSFKLGTAMSNSIEKVRQVISQTRY</sequence>
<proteinExistence type="predicted"/>
<dbReference type="EMBL" id="QWZQ01000090">
    <property type="protein sequence ID" value="RRK09209.1"/>
    <property type="molecule type" value="Genomic_DNA"/>
</dbReference>
<dbReference type="PROSITE" id="PS51071">
    <property type="entry name" value="HTH_RPIR"/>
    <property type="match status" value="1"/>
</dbReference>
<keyword evidence="1" id="KW-0805">Transcription regulation</keyword>
<feature type="domain" description="HTH rpiR-type" evidence="4">
    <location>
        <begin position="3"/>
        <end position="79"/>
    </location>
</feature>
<dbReference type="SUPFAM" id="SSF46689">
    <property type="entry name" value="Homeodomain-like"/>
    <property type="match status" value="1"/>
</dbReference>
<keyword evidence="7" id="KW-1185">Reference proteome</keyword>
<dbReference type="GO" id="GO:0097367">
    <property type="term" value="F:carbohydrate derivative binding"/>
    <property type="evidence" value="ECO:0007669"/>
    <property type="project" value="InterPro"/>
</dbReference>
<dbReference type="OrthoDB" id="3684496at2"/>
<dbReference type="Gene3D" id="1.10.10.10">
    <property type="entry name" value="Winged helix-like DNA-binding domain superfamily/Winged helix DNA-binding domain"/>
    <property type="match status" value="1"/>
</dbReference>
<evidence type="ECO:0000313" key="7">
    <source>
        <dbReference type="Proteomes" id="UP000283633"/>
    </source>
</evidence>
<dbReference type="GO" id="GO:0003677">
    <property type="term" value="F:DNA binding"/>
    <property type="evidence" value="ECO:0007669"/>
    <property type="project" value="UniProtKB-KW"/>
</dbReference>
<evidence type="ECO:0000256" key="1">
    <source>
        <dbReference type="ARBA" id="ARBA00023015"/>
    </source>
</evidence>
<dbReference type="PANTHER" id="PTHR30514:SF1">
    <property type="entry name" value="HTH-TYPE TRANSCRIPTIONAL REGULATOR HEXR-RELATED"/>
    <property type="match status" value="1"/>
</dbReference>
<dbReference type="CDD" id="cd05013">
    <property type="entry name" value="SIS_RpiR"/>
    <property type="match status" value="1"/>
</dbReference>
<dbReference type="InterPro" id="IPR036388">
    <property type="entry name" value="WH-like_DNA-bd_sf"/>
</dbReference>
<dbReference type="Gene3D" id="3.40.50.10490">
    <property type="entry name" value="Glucose-6-phosphate isomerase like protein, domain 1"/>
    <property type="match status" value="1"/>
</dbReference>
<dbReference type="GO" id="GO:0003700">
    <property type="term" value="F:DNA-binding transcription factor activity"/>
    <property type="evidence" value="ECO:0007669"/>
    <property type="project" value="InterPro"/>
</dbReference>
<keyword evidence="2" id="KW-0238">DNA-binding</keyword>
<dbReference type="GO" id="GO:1901135">
    <property type="term" value="P:carbohydrate derivative metabolic process"/>
    <property type="evidence" value="ECO:0007669"/>
    <property type="project" value="InterPro"/>
</dbReference>
<dbReference type="InterPro" id="IPR047640">
    <property type="entry name" value="RpiR-like"/>
</dbReference>
<dbReference type="InterPro" id="IPR001347">
    <property type="entry name" value="SIS_dom"/>
</dbReference>
<dbReference type="RefSeq" id="WP_125073429.1">
    <property type="nucleotide sequence ID" value="NZ_QWZQ01000090.1"/>
</dbReference>
<evidence type="ECO:0000256" key="3">
    <source>
        <dbReference type="ARBA" id="ARBA00023163"/>
    </source>
</evidence>
<reference evidence="6 7" key="1">
    <citation type="submission" date="2018-08" db="EMBL/GenBank/DDBJ databases">
        <title>Genome Lactobacillus garii FI11369.</title>
        <authorList>
            <person name="Diaz M."/>
            <person name="Narbad A."/>
        </authorList>
    </citation>
    <scope>NUCLEOTIDE SEQUENCE [LARGE SCALE GENOMIC DNA]</scope>
    <source>
        <strain evidence="6 7">FI11369</strain>
    </source>
</reference>
<dbReference type="InterPro" id="IPR000281">
    <property type="entry name" value="HTH_RpiR"/>
</dbReference>
<organism evidence="6 7">
    <name type="scientific">Lactiplantibacillus garii</name>
    <dbReference type="NCBI Taxonomy" id="2306423"/>
    <lineage>
        <taxon>Bacteria</taxon>
        <taxon>Bacillati</taxon>
        <taxon>Bacillota</taxon>
        <taxon>Bacilli</taxon>
        <taxon>Lactobacillales</taxon>
        <taxon>Lactobacillaceae</taxon>
        <taxon>Lactiplantibacillus</taxon>
    </lineage>
</organism>
<gene>
    <name evidence="6" type="ORF">D1831_14110</name>
</gene>
<evidence type="ECO:0000259" key="5">
    <source>
        <dbReference type="PROSITE" id="PS51464"/>
    </source>
</evidence>
<dbReference type="PROSITE" id="PS51464">
    <property type="entry name" value="SIS"/>
    <property type="match status" value="1"/>
</dbReference>
<keyword evidence="3" id="KW-0804">Transcription</keyword>
<dbReference type="Proteomes" id="UP000283633">
    <property type="component" value="Unassembled WGS sequence"/>
</dbReference>